<keyword evidence="2" id="KW-1185">Reference proteome</keyword>
<evidence type="ECO:0000313" key="2">
    <source>
        <dbReference type="Proteomes" id="UP001215280"/>
    </source>
</evidence>
<dbReference type="EMBL" id="JARJLG010000014">
    <property type="protein sequence ID" value="KAJ7775685.1"/>
    <property type="molecule type" value="Genomic_DNA"/>
</dbReference>
<comment type="caution">
    <text evidence="1">The sequence shown here is derived from an EMBL/GenBank/DDBJ whole genome shotgun (WGS) entry which is preliminary data.</text>
</comment>
<evidence type="ECO:0000313" key="1">
    <source>
        <dbReference type="EMBL" id="KAJ7775685.1"/>
    </source>
</evidence>
<dbReference type="AlphaFoldDB" id="A0AAD7K4Q8"/>
<proteinExistence type="predicted"/>
<sequence>MFADEVSAWIPAEDPGLLRVSYAIIYEITRYLARHGDDSDGYLVFMNSDAPEDSNLALARKSIFRLTEILVAYLSAVSPSSPLRQAHSGIFDLLGALEPLYIIYDESEWRFFWSRAQPVILELGVQLDQAGFGGD</sequence>
<gene>
    <name evidence="1" type="ORF">DFH07DRAFT_952076</name>
</gene>
<organism evidence="1 2">
    <name type="scientific">Mycena maculata</name>
    <dbReference type="NCBI Taxonomy" id="230809"/>
    <lineage>
        <taxon>Eukaryota</taxon>
        <taxon>Fungi</taxon>
        <taxon>Dikarya</taxon>
        <taxon>Basidiomycota</taxon>
        <taxon>Agaricomycotina</taxon>
        <taxon>Agaricomycetes</taxon>
        <taxon>Agaricomycetidae</taxon>
        <taxon>Agaricales</taxon>
        <taxon>Marasmiineae</taxon>
        <taxon>Mycenaceae</taxon>
        <taxon>Mycena</taxon>
    </lineage>
</organism>
<dbReference type="Proteomes" id="UP001215280">
    <property type="component" value="Unassembled WGS sequence"/>
</dbReference>
<protein>
    <submittedName>
        <fullName evidence="1">Uncharacterized protein</fullName>
    </submittedName>
</protein>
<reference evidence="1" key="1">
    <citation type="submission" date="2023-03" db="EMBL/GenBank/DDBJ databases">
        <title>Massive genome expansion in bonnet fungi (Mycena s.s.) driven by repeated elements and novel gene families across ecological guilds.</title>
        <authorList>
            <consortium name="Lawrence Berkeley National Laboratory"/>
            <person name="Harder C.B."/>
            <person name="Miyauchi S."/>
            <person name="Viragh M."/>
            <person name="Kuo A."/>
            <person name="Thoen E."/>
            <person name="Andreopoulos B."/>
            <person name="Lu D."/>
            <person name="Skrede I."/>
            <person name="Drula E."/>
            <person name="Henrissat B."/>
            <person name="Morin E."/>
            <person name="Kohler A."/>
            <person name="Barry K."/>
            <person name="LaButti K."/>
            <person name="Morin E."/>
            <person name="Salamov A."/>
            <person name="Lipzen A."/>
            <person name="Mereny Z."/>
            <person name="Hegedus B."/>
            <person name="Baldrian P."/>
            <person name="Stursova M."/>
            <person name="Weitz H."/>
            <person name="Taylor A."/>
            <person name="Grigoriev I.V."/>
            <person name="Nagy L.G."/>
            <person name="Martin F."/>
            <person name="Kauserud H."/>
        </authorList>
    </citation>
    <scope>NUCLEOTIDE SEQUENCE</scope>
    <source>
        <strain evidence="1">CBHHK188m</strain>
    </source>
</reference>
<accession>A0AAD7K4Q8</accession>
<name>A0AAD7K4Q8_9AGAR</name>